<evidence type="ECO:0000313" key="2">
    <source>
        <dbReference type="EMBL" id="GGC70109.1"/>
    </source>
</evidence>
<protein>
    <submittedName>
        <fullName evidence="2">Membrane protein</fullName>
    </submittedName>
</protein>
<evidence type="ECO:0000313" key="3">
    <source>
        <dbReference type="Proteomes" id="UP000637423"/>
    </source>
</evidence>
<dbReference type="Proteomes" id="UP000637423">
    <property type="component" value="Unassembled WGS sequence"/>
</dbReference>
<dbReference type="AlphaFoldDB" id="A0A916XGD4"/>
<gene>
    <name evidence="2" type="ORF">GCM10011396_16460</name>
</gene>
<name>A0A916XGD4_9BURK</name>
<sequence>MRAVASAIHQDRARPWFKHPWLWFLLAPPIISVVAGSYMASVAYRSQDAMVVDDYYKEGKAINQDLRRDKAAVALHLNALMNYDAARGIVNGRMNPIKAIHGGNLTVKFIHPTQPSKDLAIATHVDEAGNFSLVLPMLDRALWQVTLEDQEHQWRLSGVWNWPQQQGMELDPL</sequence>
<reference evidence="2" key="1">
    <citation type="journal article" date="2014" name="Int. J. Syst. Evol. Microbiol.">
        <title>Complete genome sequence of Corynebacterium casei LMG S-19264T (=DSM 44701T), isolated from a smear-ripened cheese.</title>
        <authorList>
            <consortium name="US DOE Joint Genome Institute (JGI-PGF)"/>
            <person name="Walter F."/>
            <person name="Albersmeier A."/>
            <person name="Kalinowski J."/>
            <person name="Ruckert C."/>
        </authorList>
    </citation>
    <scope>NUCLEOTIDE SEQUENCE</scope>
    <source>
        <strain evidence="2">CGMCC 1.10998</strain>
    </source>
</reference>
<dbReference type="EMBL" id="BMED01000001">
    <property type="protein sequence ID" value="GGC70109.1"/>
    <property type="molecule type" value="Genomic_DNA"/>
</dbReference>
<keyword evidence="1" id="KW-0472">Membrane</keyword>
<dbReference type="Pfam" id="PF05751">
    <property type="entry name" value="FixH"/>
    <property type="match status" value="1"/>
</dbReference>
<accession>A0A916XGD4</accession>
<organism evidence="2 3">
    <name type="scientific">Undibacterium terreum</name>
    <dbReference type="NCBI Taxonomy" id="1224302"/>
    <lineage>
        <taxon>Bacteria</taxon>
        <taxon>Pseudomonadati</taxon>
        <taxon>Pseudomonadota</taxon>
        <taxon>Betaproteobacteria</taxon>
        <taxon>Burkholderiales</taxon>
        <taxon>Oxalobacteraceae</taxon>
        <taxon>Undibacterium</taxon>
    </lineage>
</organism>
<reference evidence="2" key="2">
    <citation type="submission" date="2020-09" db="EMBL/GenBank/DDBJ databases">
        <authorList>
            <person name="Sun Q."/>
            <person name="Zhou Y."/>
        </authorList>
    </citation>
    <scope>NUCLEOTIDE SEQUENCE</scope>
    <source>
        <strain evidence="2">CGMCC 1.10998</strain>
    </source>
</reference>
<dbReference type="RefSeq" id="WP_188565423.1">
    <property type="nucleotide sequence ID" value="NZ_BMED01000001.1"/>
</dbReference>
<dbReference type="InterPro" id="IPR008620">
    <property type="entry name" value="FixH"/>
</dbReference>
<evidence type="ECO:0000256" key="1">
    <source>
        <dbReference type="SAM" id="Phobius"/>
    </source>
</evidence>
<keyword evidence="1" id="KW-0812">Transmembrane</keyword>
<feature type="transmembrane region" description="Helical" evidence="1">
    <location>
        <begin position="21"/>
        <end position="40"/>
    </location>
</feature>
<keyword evidence="1" id="KW-1133">Transmembrane helix</keyword>
<proteinExistence type="predicted"/>
<keyword evidence="3" id="KW-1185">Reference proteome</keyword>
<comment type="caution">
    <text evidence="2">The sequence shown here is derived from an EMBL/GenBank/DDBJ whole genome shotgun (WGS) entry which is preliminary data.</text>
</comment>